<proteinExistence type="predicted"/>
<dbReference type="InterPro" id="IPR010438">
    <property type="entry name" value="Lambda_Bor"/>
</dbReference>
<dbReference type="EMBL" id="JACLAN010000010">
    <property type="protein sequence ID" value="MBC8674184.1"/>
    <property type="molecule type" value="Genomic_DNA"/>
</dbReference>
<organism evidence="1">
    <name type="scientific">Aeromonas hydrophila</name>
    <dbReference type="NCBI Taxonomy" id="644"/>
    <lineage>
        <taxon>Bacteria</taxon>
        <taxon>Pseudomonadati</taxon>
        <taxon>Pseudomonadota</taxon>
        <taxon>Gammaproteobacteria</taxon>
        <taxon>Aeromonadales</taxon>
        <taxon>Aeromonadaceae</taxon>
        <taxon>Aeromonas</taxon>
    </lineage>
</organism>
<reference evidence="1" key="1">
    <citation type="submission" date="2020-07" db="EMBL/GenBank/DDBJ databases">
        <title>Carbapenem Resistant Aeromonas hydrophila Carrying blacphA7 Isolated from Two Solid Organ Transplant Patients.</title>
        <authorList>
            <person name="Hilt E."/>
            <person name="Fitzwater S.P."/>
            <person name="Ward K."/>
            <person name="De St Maurice A."/>
            <person name="Chandrasekaran S."/>
            <person name="Garner O.B."/>
            <person name="Yang S."/>
        </authorList>
    </citation>
    <scope>NUCLEOTIDE SEQUENCE</scope>
    <source>
        <strain evidence="1">B-1</strain>
    </source>
</reference>
<sequence>MKGCMNVCWQIFRCPVSGDPGGGCAKQVIDVNASQRFELGSARSVNSTEITSHFFFSDIDLGLNEKVDAAAICHGVENIISIETNVSFLDSMLSGITYGFILHDRPGSIAPRDDDITKRRKACEKDQRSAAGRHLCRFALWMRRE</sequence>
<dbReference type="AlphaFoldDB" id="A0A926IY86"/>
<accession>A0A926IY86</accession>
<gene>
    <name evidence="1" type="ORF">H2136_17695</name>
</gene>
<comment type="caution">
    <text evidence="1">The sequence shown here is derived from an EMBL/GenBank/DDBJ whole genome shotgun (WGS) entry which is preliminary data.</text>
</comment>
<dbReference type="Pfam" id="PF06291">
    <property type="entry name" value="Lambda_Bor"/>
    <property type="match status" value="1"/>
</dbReference>
<name>A0A926IY86_AERHY</name>
<evidence type="ECO:0000313" key="1">
    <source>
        <dbReference type="EMBL" id="MBC8674184.1"/>
    </source>
</evidence>
<protein>
    <submittedName>
        <fullName evidence="1">Uncharacterized protein</fullName>
    </submittedName>
</protein>